<accession>Q07LT9</accession>
<dbReference type="AlphaFoldDB" id="Q07LT9"/>
<proteinExistence type="predicted"/>
<evidence type="ECO:0000313" key="2">
    <source>
        <dbReference type="EMBL" id="ABJ07095.1"/>
    </source>
</evidence>
<dbReference type="KEGG" id="rpe:RPE_3159"/>
<protein>
    <submittedName>
        <fullName evidence="2">Uncharacterized protein</fullName>
    </submittedName>
</protein>
<feature type="region of interest" description="Disordered" evidence="1">
    <location>
        <begin position="1"/>
        <end position="55"/>
    </location>
</feature>
<dbReference type="EMBL" id="CP000463">
    <property type="protein sequence ID" value="ABJ07095.1"/>
    <property type="molecule type" value="Genomic_DNA"/>
</dbReference>
<reference evidence="2" key="1">
    <citation type="submission" date="2006-09" db="EMBL/GenBank/DDBJ databases">
        <title>Complete sequence of Rhodopseudomonas palustris BisA53.</title>
        <authorList>
            <consortium name="US DOE Joint Genome Institute"/>
            <person name="Copeland A."/>
            <person name="Lucas S."/>
            <person name="Lapidus A."/>
            <person name="Barry K."/>
            <person name="Detter J.C."/>
            <person name="Glavina del Rio T."/>
            <person name="Hammon N."/>
            <person name="Israni S."/>
            <person name="Dalin E."/>
            <person name="Tice H."/>
            <person name="Pitluck S."/>
            <person name="Chain P."/>
            <person name="Malfatti S."/>
            <person name="Shin M."/>
            <person name="Vergez L."/>
            <person name="Schmutz J."/>
            <person name="Larimer F."/>
            <person name="Land M."/>
            <person name="Hauser L."/>
            <person name="Pelletier D.A."/>
            <person name="Kyrpides N."/>
            <person name="Kim E."/>
            <person name="Harwood C.S."/>
            <person name="Oda Y."/>
            <person name="Richardson P."/>
        </authorList>
    </citation>
    <scope>NUCLEOTIDE SEQUENCE [LARGE SCALE GENOMIC DNA]</scope>
    <source>
        <strain evidence="2">BisA53</strain>
    </source>
</reference>
<feature type="compositionally biased region" description="Polar residues" evidence="1">
    <location>
        <begin position="30"/>
        <end position="40"/>
    </location>
</feature>
<sequence length="110" mass="12187">MIGPRQHWSRRSMQDTPDAAGLFGAALDQSDMSQEETSCLRSPLWTGEEVPSNSSAEQCELYASEADALVRRHRSGREPAPSLAFPRSTPGMPDAALTARLIEWEEQNTR</sequence>
<organism evidence="2">
    <name type="scientific">Rhodopseudomonas palustris (strain BisA53)</name>
    <dbReference type="NCBI Taxonomy" id="316055"/>
    <lineage>
        <taxon>Bacteria</taxon>
        <taxon>Pseudomonadati</taxon>
        <taxon>Pseudomonadota</taxon>
        <taxon>Alphaproteobacteria</taxon>
        <taxon>Hyphomicrobiales</taxon>
        <taxon>Nitrobacteraceae</taxon>
        <taxon>Rhodopseudomonas</taxon>
    </lineage>
</organism>
<evidence type="ECO:0000256" key="1">
    <source>
        <dbReference type="SAM" id="MobiDB-lite"/>
    </source>
</evidence>
<name>Q07LT9_RHOP5</name>
<gene>
    <name evidence="2" type="ordered locus">RPE_3159</name>
</gene>
<dbReference type="HOGENOM" id="CLU_2169099_0_0_5"/>